<dbReference type="EMBL" id="VUJU01001966">
    <property type="protein sequence ID" value="KAF0763101.1"/>
    <property type="molecule type" value="Genomic_DNA"/>
</dbReference>
<gene>
    <name evidence="1" type="ORF">FWK35_00023401</name>
</gene>
<dbReference type="Proteomes" id="UP000478052">
    <property type="component" value="Unassembled WGS sequence"/>
</dbReference>
<keyword evidence="2" id="KW-1185">Reference proteome</keyword>
<sequence length="99" mass="11728">MVIGYRPERCGVHKPTVDDATLHERGDYAVHDFYERHVFADQVDDVERPWAFVHYVQQHFVVFHVRAGNFFHQIVFPPDRSRGLDIAATRYENNIMKDK</sequence>
<organism evidence="1 2">
    <name type="scientific">Aphis craccivora</name>
    <name type="common">Cowpea aphid</name>
    <dbReference type="NCBI Taxonomy" id="307492"/>
    <lineage>
        <taxon>Eukaryota</taxon>
        <taxon>Metazoa</taxon>
        <taxon>Ecdysozoa</taxon>
        <taxon>Arthropoda</taxon>
        <taxon>Hexapoda</taxon>
        <taxon>Insecta</taxon>
        <taxon>Pterygota</taxon>
        <taxon>Neoptera</taxon>
        <taxon>Paraneoptera</taxon>
        <taxon>Hemiptera</taxon>
        <taxon>Sternorrhyncha</taxon>
        <taxon>Aphidomorpha</taxon>
        <taxon>Aphidoidea</taxon>
        <taxon>Aphididae</taxon>
        <taxon>Aphidini</taxon>
        <taxon>Aphis</taxon>
        <taxon>Aphis</taxon>
    </lineage>
</organism>
<accession>A0A6G0YYV9</accession>
<dbReference type="AlphaFoldDB" id="A0A6G0YYV9"/>
<reference evidence="1 2" key="1">
    <citation type="submission" date="2019-08" db="EMBL/GenBank/DDBJ databases">
        <title>Whole genome of Aphis craccivora.</title>
        <authorList>
            <person name="Voronova N.V."/>
            <person name="Shulinski R.S."/>
            <person name="Bandarenka Y.V."/>
            <person name="Zhorov D.G."/>
            <person name="Warner D."/>
        </authorList>
    </citation>
    <scope>NUCLEOTIDE SEQUENCE [LARGE SCALE GENOMIC DNA]</scope>
    <source>
        <strain evidence="1">180601</strain>
        <tissue evidence="1">Whole Body</tissue>
    </source>
</reference>
<evidence type="ECO:0000313" key="2">
    <source>
        <dbReference type="Proteomes" id="UP000478052"/>
    </source>
</evidence>
<protein>
    <submittedName>
        <fullName evidence="1">Uncharacterized protein</fullName>
    </submittedName>
</protein>
<proteinExistence type="predicted"/>
<name>A0A6G0YYV9_APHCR</name>
<evidence type="ECO:0000313" key="1">
    <source>
        <dbReference type="EMBL" id="KAF0763101.1"/>
    </source>
</evidence>
<comment type="caution">
    <text evidence="1">The sequence shown here is derived from an EMBL/GenBank/DDBJ whole genome shotgun (WGS) entry which is preliminary data.</text>
</comment>